<evidence type="ECO:0000313" key="1">
    <source>
        <dbReference type="EMBL" id="SHN87810.1"/>
    </source>
</evidence>
<organism evidence="1 2">
    <name type="scientific">Bradyrhizobium erythrophlei</name>
    <dbReference type="NCBI Taxonomy" id="1437360"/>
    <lineage>
        <taxon>Bacteria</taxon>
        <taxon>Pseudomonadati</taxon>
        <taxon>Pseudomonadota</taxon>
        <taxon>Alphaproteobacteria</taxon>
        <taxon>Hyphomicrobiales</taxon>
        <taxon>Nitrobacteraceae</taxon>
        <taxon>Bradyrhizobium</taxon>
    </lineage>
</organism>
<gene>
    <name evidence="1" type="ORF">SAMN05444170_7382</name>
</gene>
<proteinExistence type="predicted"/>
<keyword evidence="2" id="KW-1185">Reference proteome</keyword>
<dbReference type="AlphaFoldDB" id="A0A1M7UY05"/>
<reference evidence="2" key="1">
    <citation type="submission" date="2016-11" db="EMBL/GenBank/DDBJ databases">
        <authorList>
            <person name="Varghese N."/>
            <person name="Submissions S."/>
        </authorList>
    </citation>
    <scope>NUCLEOTIDE SEQUENCE [LARGE SCALE GENOMIC DNA]</scope>
    <source>
        <strain evidence="2">GAS401</strain>
    </source>
</reference>
<dbReference type="Proteomes" id="UP000184096">
    <property type="component" value="Chromosome I"/>
</dbReference>
<sequence length="125" mass="13875">MKVAFRRTAIASLIVPCVTLLSFSGSGRLGVERAQGADRPLTPYTDARGARRPHLRSDRGYGLFATAVAATTSPWNYDDYYCWGSPPGSHYYSSYPGGYCVRRNYVTGLYGHPTLFPRYYSASGW</sequence>
<accession>A0A1M7UY05</accession>
<evidence type="ECO:0000313" key="2">
    <source>
        <dbReference type="Proteomes" id="UP000184096"/>
    </source>
</evidence>
<name>A0A1M7UY05_9BRAD</name>
<dbReference type="EMBL" id="LT670849">
    <property type="protein sequence ID" value="SHN87810.1"/>
    <property type="molecule type" value="Genomic_DNA"/>
</dbReference>
<protein>
    <submittedName>
        <fullName evidence="1">Uncharacterized protein</fullName>
    </submittedName>
</protein>